<feature type="transmembrane region" description="Helical" evidence="6">
    <location>
        <begin position="12"/>
        <end position="33"/>
    </location>
</feature>
<feature type="transmembrane region" description="Helical" evidence="6">
    <location>
        <begin position="351"/>
        <end position="372"/>
    </location>
</feature>
<evidence type="ECO:0000256" key="1">
    <source>
        <dbReference type="ARBA" id="ARBA00004651"/>
    </source>
</evidence>
<dbReference type="GO" id="GO:0005886">
    <property type="term" value="C:plasma membrane"/>
    <property type="evidence" value="ECO:0007669"/>
    <property type="project" value="UniProtKB-SubCell"/>
</dbReference>
<evidence type="ECO:0000313" key="7">
    <source>
        <dbReference type="EMBL" id="MBA4495731.1"/>
    </source>
</evidence>
<dbReference type="GO" id="GO:0022857">
    <property type="term" value="F:transmembrane transporter activity"/>
    <property type="evidence" value="ECO:0007669"/>
    <property type="project" value="InterPro"/>
</dbReference>
<dbReference type="InterPro" id="IPR050367">
    <property type="entry name" value="APC_superfamily"/>
</dbReference>
<accession>A0A7W1WTT2</accession>
<reference evidence="7 8" key="1">
    <citation type="submission" date="2020-07" db="EMBL/GenBank/DDBJ databases">
        <authorList>
            <person name="Feng H."/>
        </authorList>
    </citation>
    <scope>NUCLEOTIDE SEQUENCE [LARGE SCALE GENOMIC DNA]</scope>
    <source>
        <strain evidence="8">s-10</strain>
    </source>
</reference>
<dbReference type="RefSeq" id="WP_181753504.1">
    <property type="nucleotide sequence ID" value="NZ_JACEIQ010000018.1"/>
</dbReference>
<proteinExistence type="predicted"/>
<gene>
    <name evidence="7" type="ORF">H1191_15665</name>
</gene>
<feature type="transmembrane region" description="Helical" evidence="6">
    <location>
        <begin position="185"/>
        <end position="203"/>
    </location>
</feature>
<keyword evidence="3 6" id="KW-0812">Transmembrane</keyword>
<feature type="transmembrane region" description="Helical" evidence="6">
    <location>
        <begin position="384"/>
        <end position="413"/>
    </location>
</feature>
<evidence type="ECO:0000256" key="3">
    <source>
        <dbReference type="ARBA" id="ARBA00022692"/>
    </source>
</evidence>
<evidence type="ECO:0000256" key="6">
    <source>
        <dbReference type="SAM" id="Phobius"/>
    </source>
</evidence>
<feature type="transmembrane region" description="Helical" evidence="6">
    <location>
        <begin position="45"/>
        <end position="69"/>
    </location>
</feature>
<name>A0A7W1WTT2_9BACL</name>
<dbReference type="AlphaFoldDB" id="A0A7W1WTT2"/>
<feature type="transmembrane region" description="Helical" evidence="6">
    <location>
        <begin position="224"/>
        <end position="245"/>
    </location>
</feature>
<organism evidence="7 8">
    <name type="scientific">Paenactinomyces guangxiensis</name>
    <dbReference type="NCBI Taxonomy" id="1490290"/>
    <lineage>
        <taxon>Bacteria</taxon>
        <taxon>Bacillati</taxon>
        <taxon>Bacillota</taxon>
        <taxon>Bacilli</taxon>
        <taxon>Bacillales</taxon>
        <taxon>Thermoactinomycetaceae</taxon>
        <taxon>Paenactinomyces</taxon>
    </lineage>
</organism>
<feature type="transmembrane region" description="Helical" evidence="6">
    <location>
        <begin position="152"/>
        <end position="173"/>
    </location>
</feature>
<dbReference type="PANTHER" id="PTHR42770">
    <property type="entry name" value="AMINO ACID TRANSPORTER-RELATED"/>
    <property type="match status" value="1"/>
</dbReference>
<dbReference type="Proteomes" id="UP000535491">
    <property type="component" value="Unassembled WGS sequence"/>
</dbReference>
<keyword evidence="4 6" id="KW-1133">Transmembrane helix</keyword>
<feature type="transmembrane region" description="Helical" evidence="6">
    <location>
        <begin position="321"/>
        <end position="345"/>
    </location>
</feature>
<dbReference type="InterPro" id="IPR002293">
    <property type="entry name" value="AA/rel_permease1"/>
</dbReference>
<keyword evidence="5 6" id="KW-0472">Membrane</keyword>
<feature type="transmembrane region" description="Helical" evidence="6">
    <location>
        <begin position="90"/>
        <end position="114"/>
    </location>
</feature>
<dbReference type="EMBL" id="JACEIQ010000018">
    <property type="protein sequence ID" value="MBA4495731.1"/>
    <property type="molecule type" value="Genomic_DNA"/>
</dbReference>
<protein>
    <submittedName>
        <fullName evidence="7">Amino acid permease</fullName>
    </submittedName>
</protein>
<evidence type="ECO:0000256" key="4">
    <source>
        <dbReference type="ARBA" id="ARBA00022989"/>
    </source>
</evidence>
<feature type="transmembrane region" description="Helical" evidence="6">
    <location>
        <begin position="265"/>
        <end position="292"/>
    </location>
</feature>
<evidence type="ECO:0000256" key="5">
    <source>
        <dbReference type="ARBA" id="ARBA00023136"/>
    </source>
</evidence>
<evidence type="ECO:0000256" key="2">
    <source>
        <dbReference type="ARBA" id="ARBA00022475"/>
    </source>
</evidence>
<comment type="caution">
    <text evidence="7">The sequence shown here is derived from an EMBL/GenBank/DDBJ whole genome shotgun (WGS) entry which is preliminary data.</text>
</comment>
<sequence>MKVKQELERTIRLPQAVALYIGAVMGSGILLVPGMSAEMAGPASLLAWGAMVIWMLPMALVMGWLAAAYPHAGGVAHYVSRAFGEKAGVYAGWFFLMSVVIGAPVAALTGAGYLSAALGWGNFEVIILGTAILLIGLTVNYRGMKLSGRIQVTIIVGIVAVLLLAIIGSVPHIESRNFTPFMPAGWISVGQAASILFWCFIGWEAVSHLSEEFVNPKRDSVRGVIIASTVVGLLYFLTAFATVGTKSYGTEMGSDVALVKVINQMFGWGGSILAGATSFLICSATVIAYVGAASRLAYAIARDGNAPSALARLSKKYATPVGGLTFLAVCFLMIITLYGAGWISLTTLIQLPNATFILTYLAGCAAGVRLLANSRWGFRISWISLILTAAVFPFTGWAIVYPAMIALFVWLSYRYSKSKNPNRAAVAASCKKDMKMERT</sequence>
<evidence type="ECO:0000313" key="8">
    <source>
        <dbReference type="Proteomes" id="UP000535491"/>
    </source>
</evidence>
<comment type="subcellular location">
    <subcellularLocation>
        <location evidence="1">Cell membrane</location>
        <topology evidence="1">Multi-pass membrane protein</topology>
    </subcellularLocation>
</comment>
<dbReference type="Gene3D" id="1.20.1740.10">
    <property type="entry name" value="Amino acid/polyamine transporter I"/>
    <property type="match status" value="1"/>
</dbReference>
<keyword evidence="8" id="KW-1185">Reference proteome</keyword>
<dbReference type="PANTHER" id="PTHR42770:SF13">
    <property type="entry name" value="L-METHIONINE_BRANCHED-CHAIN AMINO ACID EXPORTER YJEH"/>
    <property type="match status" value="1"/>
</dbReference>
<keyword evidence="2" id="KW-1003">Cell membrane</keyword>
<dbReference type="PIRSF" id="PIRSF006060">
    <property type="entry name" value="AA_transporter"/>
    <property type="match status" value="1"/>
</dbReference>
<feature type="transmembrane region" description="Helical" evidence="6">
    <location>
        <begin position="120"/>
        <end position="140"/>
    </location>
</feature>
<dbReference type="Pfam" id="PF13520">
    <property type="entry name" value="AA_permease_2"/>
    <property type="match status" value="1"/>
</dbReference>